<dbReference type="AlphaFoldDB" id="A0A6A5TBF8"/>
<evidence type="ECO:0000313" key="2">
    <source>
        <dbReference type="Proteomes" id="UP000800035"/>
    </source>
</evidence>
<sequence>MAPLATPYGKIRAEELAYPIMRQMGRKFQLGRSSIFRTLRTLLGTLKPRSRGGIWSPSRAQQRIEDILLNMLAGDLRRTTWSGLSGPRHKFVVLCYIARTWGSFPLAEALYRFISSAVPQITMCENAIYLHEWELGVRKLRYLIGEDLCANILFQLGFSEPWGYGRGRRTLRLPEYRPRAITAPPFVRYRSPSRMPLQQLPAPGYYPEFPSPGLDPEVEELMDRQEMLEAKVQELEDEVAGPSPVYRPMATRLIANY</sequence>
<evidence type="ECO:0000313" key="1">
    <source>
        <dbReference type="EMBL" id="KAF1949022.1"/>
    </source>
</evidence>
<protein>
    <submittedName>
        <fullName evidence="1">Uncharacterized protein</fullName>
    </submittedName>
</protein>
<keyword evidence="2" id="KW-1185">Reference proteome</keyword>
<name>A0A6A5TBF8_9PLEO</name>
<proteinExistence type="predicted"/>
<dbReference type="EMBL" id="ML977043">
    <property type="protein sequence ID" value="KAF1949022.1"/>
    <property type="molecule type" value="Genomic_DNA"/>
</dbReference>
<organism evidence="1 2">
    <name type="scientific">Byssothecium circinans</name>
    <dbReference type="NCBI Taxonomy" id="147558"/>
    <lineage>
        <taxon>Eukaryota</taxon>
        <taxon>Fungi</taxon>
        <taxon>Dikarya</taxon>
        <taxon>Ascomycota</taxon>
        <taxon>Pezizomycotina</taxon>
        <taxon>Dothideomycetes</taxon>
        <taxon>Pleosporomycetidae</taxon>
        <taxon>Pleosporales</taxon>
        <taxon>Massarineae</taxon>
        <taxon>Massarinaceae</taxon>
        <taxon>Byssothecium</taxon>
    </lineage>
</organism>
<gene>
    <name evidence="1" type="ORF">CC80DRAFT_281678</name>
</gene>
<dbReference type="Proteomes" id="UP000800035">
    <property type="component" value="Unassembled WGS sequence"/>
</dbReference>
<dbReference type="OrthoDB" id="10621869at2759"/>
<reference evidence="1" key="1">
    <citation type="journal article" date="2020" name="Stud. Mycol.">
        <title>101 Dothideomycetes genomes: a test case for predicting lifestyles and emergence of pathogens.</title>
        <authorList>
            <person name="Haridas S."/>
            <person name="Albert R."/>
            <person name="Binder M."/>
            <person name="Bloem J."/>
            <person name="Labutti K."/>
            <person name="Salamov A."/>
            <person name="Andreopoulos B."/>
            <person name="Baker S."/>
            <person name="Barry K."/>
            <person name="Bills G."/>
            <person name="Bluhm B."/>
            <person name="Cannon C."/>
            <person name="Castanera R."/>
            <person name="Culley D."/>
            <person name="Daum C."/>
            <person name="Ezra D."/>
            <person name="Gonzalez J."/>
            <person name="Henrissat B."/>
            <person name="Kuo A."/>
            <person name="Liang C."/>
            <person name="Lipzen A."/>
            <person name="Lutzoni F."/>
            <person name="Magnuson J."/>
            <person name="Mondo S."/>
            <person name="Nolan M."/>
            <person name="Ohm R."/>
            <person name="Pangilinan J."/>
            <person name="Park H.-J."/>
            <person name="Ramirez L."/>
            <person name="Alfaro M."/>
            <person name="Sun H."/>
            <person name="Tritt A."/>
            <person name="Yoshinaga Y."/>
            <person name="Zwiers L.-H."/>
            <person name="Turgeon B."/>
            <person name="Goodwin S."/>
            <person name="Spatafora J."/>
            <person name="Crous P."/>
            <person name="Grigoriev I."/>
        </authorList>
    </citation>
    <scope>NUCLEOTIDE SEQUENCE</scope>
    <source>
        <strain evidence="1">CBS 675.92</strain>
    </source>
</reference>
<accession>A0A6A5TBF8</accession>